<protein>
    <recommendedName>
        <fullName evidence="7">Dipeptide epimerase</fullName>
        <ecNumber evidence="7">5.1.1.-</ecNumber>
    </recommendedName>
</protein>
<dbReference type="Pfam" id="PF02746">
    <property type="entry name" value="MR_MLE_N"/>
    <property type="match status" value="1"/>
</dbReference>
<dbReference type="GO" id="GO:0009063">
    <property type="term" value="P:amino acid catabolic process"/>
    <property type="evidence" value="ECO:0007669"/>
    <property type="project" value="InterPro"/>
</dbReference>
<organism evidence="9 10">
    <name type="scientific">Parasphingorhabdus marina DSM 22363</name>
    <dbReference type="NCBI Taxonomy" id="1123272"/>
    <lineage>
        <taxon>Bacteria</taxon>
        <taxon>Pseudomonadati</taxon>
        <taxon>Pseudomonadota</taxon>
        <taxon>Alphaproteobacteria</taxon>
        <taxon>Sphingomonadales</taxon>
        <taxon>Sphingomonadaceae</taxon>
        <taxon>Parasphingorhabdus</taxon>
    </lineage>
</organism>
<comment type="similarity">
    <text evidence="1 7">Belongs to the mandelate racemase/muconate lactonizing enzyme family.</text>
</comment>
<feature type="binding site" evidence="6">
    <location>
        <position position="201"/>
    </location>
    <ligand>
        <name>Mg(2+)</name>
        <dbReference type="ChEBI" id="CHEBI:18420"/>
    </ligand>
</feature>
<dbReference type="Proteomes" id="UP000185192">
    <property type="component" value="Unassembled WGS sequence"/>
</dbReference>
<dbReference type="NCBIfam" id="NF042940">
    <property type="entry name" value="racemase_DgcA"/>
    <property type="match status" value="1"/>
</dbReference>
<evidence type="ECO:0000256" key="5">
    <source>
        <dbReference type="PIRSR" id="PIRSR634603-1"/>
    </source>
</evidence>
<keyword evidence="3 6" id="KW-0460">Magnesium</keyword>
<accession>A0A1N6HKS0</accession>
<comment type="cofactor">
    <cofactor evidence="6 7">
        <name>Mg(2+)</name>
        <dbReference type="ChEBI" id="CHEBI:18420"/>
    </cofactor>
    <text evidence="6 7">Binds 1 Mg(2+) ion per subunit.</text>
</comment>
<feature type="active site" description="Proton acceptor; specific for (R)-substrate epimerization" evidence="5">
    <location>
        <position position="150"/>
    </location>
</feature>
<name>A0A1N6HKS0_9SPHN</name>
<feature type="binding site" evidence="6">
    <location>
        <position position="175"/>
    </location>
    <ligand>
        <name>Mg(2+)</name>
        <dbReference type="ChEBI" id="CHEBI:18420"/>
    </ligand>
</feature>
<feature type="domain" description="Mandelate racemase/muconate lactonizing enzyme C-terminal" evidence="8">
    <location>
        <begin position="131"/>
        <end position="220"/>
    </location>
</feature>
<dbReference type="InterPro" id="IPR018110">
    <property type="entry name" value="Mandel_Rmase/mucon_lact_enz_CS"/>
</dbReference>
<dbReference type="InterPro" id="IPR029065">
    <property type="entry name" value="Enolase_C-like"/>
</dbReference>
<dbReference type="SUPFAM" id="SSF54826">
    <property type="entry name" value="Enolase N-terminal domain-like"/>
    <property type="match status" value="1"/>
</dbReference>
<dbReference type="GO" id="GO:0016855">
    <property type="term" value="F:racemase and epimerase activity, acting on amino acids and derivatives"/>
    <property type="evidence" value="ECO:0007669"/>
    <property type="project" value="UniProtKB-UniRule"/>
</dbReference>
<proteinExistence type="inferred from homology"/>
<dbReference type="PANTHER" id="PTHR48080">
    <property type="entry name" value="D-GALACTONATE DEHYDRATASE-RELATED"/>
    <property type="match status" value="1"/>
</dbReference>
<dbReference type="Gene3D" id="3.30.390.10">
    <property type="entry name" value="Enolase-like, N-terminal domain"/>
    <property type="match status" value="1"/>
</dbReference>
<evidence type="ECO:0000256" key="2">
    <source>
        <dbReference type="ARBA" id="ARBA00022723"/>
    </source>
</evidence>
<gene>
    <name evidence="9" type="ORF">SAMN02745824_3333</name>
</gene>
<dbReference type="AlphaFoldDB" id="A0A1N6HKS0"/>
<evidence type="ECO:0000313" key="9">
    <source>
        <dbReference type="EMBL" id="SIO20269.1"/>
    </source>
</evidence>
<reference evidence="10" key="1">
    <citation type="submission" date="2016-11" db="EMBL/GenBank/DDBJ databases">
        <authorList>
            <person name="Varghese N."/>
            <person name="Submissions S."/>
        </authorList>
    </citation>
    <scope>NUCLEOTIDE SEQUENCE [LARGE SCALE GENOMIC DNA]</scope>
    <source>
        <strain evidence="10">DSM 22363</strain>
    </source>
</reference>
<feature type="binding site" evidence="6">
    <location>
        <position position="224"/>
    </location>
    <ligand>
        <name>Mg(2+)</name>
        <dbReference type="ChEBI" id="CHEBI:18420"/>
    </ligand>
</feature>
<evidence type="ECO:0000256" key="1">
    <source>
        <dbReference type="ARBA" id="ARBA00008031"/>
    </source>
</evidence>
<dbReference type="InterPro" id="IPR013341">
    <property type="entry name" value="Mandelate_racemase_N_dom"/>
</dbReference>
<dbReference type="Gene3D" id="3.20.20.120">
    <property type="entry name" value="Enolase-like C-terminal domain"/>
    <property type="match status" value="1"/>
</dbReference>
<dbReference type="GO" id="GO:0000287">
    <property type="term" value="F:magnesium ion binding"/>
    <property type="evidence" value="ECO:0007669"/>
    <property type="project" value="UniProtKB-ARBA"/>
</dbReference>
<keyword evidence="2 6" id="KW-0479">Metal-binding</keyword>
<evidence type="ECO:0000259" key="8">
    <source>
        <dbReference type="SMART" id="SM00922"/>
    </source>
</evidence>
<keyword evidence="10" id="KW-1185">Reference proteome</keyword>
<evidence type="ECO:0000256" key="7">
    <source>
        <dbReference type="RuleBase" id="RU366006"/>
    </source>
</evidence>
<dbReference type="InterPro" id="IPR034593">
    <property type="entry name" value="DgoD-like"/>
</dbReference>
<feature type="active site" description="Proton acceptor; specific for (S)-substrate epimerization" evidence="5">
    <location>
        <position position="246"/>
    </location>
</feature>
<dbReference type="EMBL" id="FSQW01000002">
    <property type="protein sequence ID" value="SIO20269.1"/>
    <property type="molecule type" value="Genomic_DNA"/>
</dbReference>
<dbReference type="SFLD" id="SFLDF00010">
    <property type="entry name" value="dipeptide_epimerase"/>
    <property type="match status" value="1"/>
</dbReference>
<dbReference type="SMART" id="SM00922">
    <property type="entry name" value="MR_MLE"/>
    <property type="match status" value="1"/>
</dbReference>
<dbReference type="Pfam" id="PF13378">
    <property type="entry name" value="MR_MLE_C"/>
    <property type="match status" value="1"/>
</dbReference>
<dbReference type="RefSeq" id="WP_074206207.1">
    <property type="nucleotide sequence ID" value="NZ_FSQW01000002.1"/>
</dbReference>
<evidence type="ECO:0000256" key="4">
    <source>
        <dbReference type="ARBA" id="ARBA00023235"/>
    </source>
</evidence>
<dbReference type="STRING" id="1123272.SAMN02745824_3333"/>
<sequence>MSCSLKIEIDRWPLKKPFVIARGSRDETETVTVTLSDGEIAGRGEAVASPRYDQTSHSLAAEIETIRNLLEQGLDRLELQQVMRAGPARNAVDAAMWDLEAKRNHQDVGQLSGMGWPEGLQTVQTISILSPEEMGKEAGRLAGFPVLKVKLDAKLNCERIAAVHGNAPQSQLLVDANESWTLDILREVAPQLARLGVAMIEQPLPAGADEPLRNYASPLPLFADESCHSRADLAGLGEKYHGVNIKLDKSGGLTEALALRAAALDQGFDIMVGCMLSTSLGIAPALFAAAGARYVDVDPPALLAKDRKHALKIENGRVSRLSPALWGGAV</sequence>
<dbReference type="PROSITE" id="PS00909">
    <property type="entry name" value="MR_MLE_2"/>
    <property type="match status" value="1"/>
</dbReference>
<evidence type="ECO:0000256" key="6">
    <source>
        <dbReference type="PIRSR" id="PIRSR634603-3"/>
    </source>
</evidence>
<keyword evidence="4 7" id="KW-0413">Isomerase</keyword>
<dbReference type="OrthoDB" id="9782675at2"/>
<dbReference type="PANTHER" id="PTHR48080:SF3">
    <property type="entry name" value="ENOLASE SUPERFAMILY MEMBER DDB_G0284701"/>
    <property type="match status" value="1"/>
</dbReference>
<dbReference type="CDD" id="cd03319">
    <property type="entry name" value="L-Ala-DL-Glu_epimerase"/>
    <property type="match status" value="1"/>
</dbReference>
<evidence type="ECO:0000256" key="3">
    <source>
        <dbReference type="ARBA" id="ARBA00022842"/>
    </source>
</evidence>
<evidence type="ECO:0000313" key="10">
    <source>
        <dbReference type="Proteomes" id="UP000185192"/>
    </source>
</evidence>
<dbReference type="SFLD" id="SFLDS00001">
    <property type="entry name" value="Enolase"/>
    <property type="match status" value="1"/>
</dbReference>
<dbReference type="EC" id="5.1.1.-" evidence="7"/>
<dbReference type="SUPFAM" id="SSF51604">
    <property type="entry name" value="Enolase C-terminal domain-like"/>
    <property type="match status" value="1"/>
</dbReference>
<dbReference type="InterPro" id="IPR036849">
    <property type="entry name" value="Enolase-like_C_sf"/>
</dbReference>
<dbReference type="InterPro" id="IPR013342">
    <property type="entry name" value="Mandelate_racemase_C"/>
</dbReference>
<dbReference type="InterPro" id="IPR029017">
    <property type="entry name" value="Enolase-like_N"/>
</dbReference>
<dbReference type="InterPro" id="IPR034603">
    <property type="entry name" value="Dipeptide_epimerase"/>
</dbReference>
<dbReference type="SFLD" id="SFLDG00180">
    <property type="entry name" value="muconate_cycloisomerase"/>
    <property type="match status" value="1"/>
</dbReference>